<keyword evidence="3" id="KW-1185">Reference proteome</keyword>
<protein>
    <recommendedName>
        <fullName evidence="4">Secreted protein</fullName>
    </recommendedName>
</protein>
<reference evidence="2 3" key="1">
    <citation type="submission" date="2024-04" db="EMBL/GenBank/DDBJ databases">
        <authorList>
            <person name="Waldvogel A.-M."/>
            <person name="Schoenle A."/>
        </authorList>
    </citation>
    <scope>NUCLEOTIDE SEQUENCE [LARGE SCALE GENOMIC DNA]</scope>
</reference>
<sequence>MGGGGGVCLFLLVSATNRPPPLARRGPDPPRSPVFGGIDDSSCWNWHIKDSLMDVSTRWCDKASDGPLTRIGTREKGRGEEEDEACSTLG</sequence>
<accession>A0AAV2K586</accession>
<feature type="region of interest" description="Disordered" evidence="1">
    <location>
        <begin position="66"/>
        <end position="90"/>
    </location>
</feature>
<evidence type="ECO:0000313" key="3">
    <source>
        <dbReference type="Proteomes" id="UP001497482"/>
    </source>
</evidence>
<feature type="compositionally biased region" description="Acidic residues" evidence="1">
    <location>
        <begin position="80"/>
        <end position="90"/>
    </location>
</feature>
<proteinExistence type="predicted"/>
<gene>
    <name evidence="2" type="ORF">KC01_LOCUS14582</name>
</gene>
<evidence type="ECO:0008006" key="4">
    <source>
        <dbReference type="Google" id="ProtNLM"/>
    </source>
</evidence>
<dbReference type="Proteomes" id="UP001497482">
    <property type="component" value="Chromosome 16"/>
</dbReference>
<evidence type="ECO:0000313" key="2">
    <source>
        <dbReference type="EMBL" id="CAL1584211.1"/>
    </source>
</evidence>
<dbReference type="AlphaFoldDB" id="A0AAV2K586"/>
<organism evidence="2 3">
    <name type="scientific">Knipowitschia caucasica</name>
    <name type="common">Caucasian dwarf goby</name>
    <name type="synonym">Pomatoschistus caucasicus</name>
    <dbReference type="NCBI Taxonomy" id="637954"/>
    <lineage>
        <taxon>Eukaryota</taxon>
        <taxon>Metazoa</taxon>
        <taxon>Chordata</taxon>
        <taxon>Craniata</taxon>
        <taxon>Vertebrata</taxon>
        <taxon>Euteleostomi</taxon>
        <taxon>Actinopterygii</taxon>
        <taxon>Neopterygii</taxon>
        <taxon>Teleostei</taxon>
        <taxon>Neoteleostei</taxon>
        <taxon>Acanthomorphata</taxon>
        <taxon>Gobiaria</taxon>
        <taxon>Gobiiformes</taxon>
        <taxon>Gobioidei</taxon>
        <taxon>Gobiidae</taxon>
        <taxon>Gobiinae</taxon>
        <taxon>Knipowitschia</taxon>
    </lineage>
</organism>
<name>A0AAV2K586_KNICA</name>
<dbReference type="EMBL" id="OZ035838">
    <property type="protein sequence ID" value="CAL1584211.1"/>
    <property type="molecule type" value="Genomic_DNA"/>
</dbReference>
<evidence type="ECO:0000256" key="1">
    <source>
        <dbReference type="SAM" id="MobiDB-lite"/>
    </source>
</evidence>